<evidence type="ECO:0000259" key="10">
    <source>
        <dbReference type="Pfam" id="PF00155"/>
    </source>
</evidence>
<dbReference type="Gene3D" id="3.40.640.10">
    <property type="entry name" value="Type I PLP-dependent aspartate aminotransferase-like (Major domain)"/>
    <property type="match status" value="1"/>
</dbReference>
<accession>A0A3B1BD98</accession>
<dbReference type="InterPro" id="IPR015422">
    <property type="entry name" value="PyrdxlP-dep_Trfase_small"/>
</dbReference>
<comment type="function">
    <text evidence="2">Decarboxylates L-threonine-O-3-phosphate to yield (R)-1-amino-2-propanol O-2-phosphate, the precursor for the linkage between the nucleotide loop and the corrin ring in cobalamin.</text>
</comment>
<reference evidence="11" key="1">
    <citation type="submission" date="2018-06" db="EMBL/GenBank/DDBJ databases">
        <authorList>
            <person name="Zhirakovskaya E."/>
        </authorList>
    </citation>
    <scope>NUCLEOTIDE SEQUENCE</scope>
</reference>
<comment type="pathway">
    <text evidence="3">Cofactor biosynthesis; adenosylcobalamin biosynthesis.</text>
</comment>
<dbReference type="PROSITE" id="PS00105">
    <property type="entry name" value="AA_TRANSFER_CLASS_1"/>
    <property type="match status" value="1"/>
</dbReference>
<evidence type="ECO:0000256" key="1">
    <source>
        <dbReference type="ARBA" id="ARBA00001933"/>
    </source>
</evidence>
<dbReference type="GO" id="GO:0030170">
    <property type="term" value="F:pyridoxal phosphate binding"/>
    <property type="evidence" value="ECO:0007669"/>
    <property type="project" value="InterPro"/>
</dbReference>
<dbReference type="InterPro" id="IPR015424">
    <property type="entry name" value="PyrdxlP-dep_Trfase"/>
</dbReference>
<dbReference type="EMBL" id="UOFY01000042">
    <property type="protein sequence ID" value="VAX09904.1"/>
    <property type="molecule type" value="Genomic_DNA"/>
</dbReference>
<evidence type="ECO:0000256" key="8">
    <source>
        <dbReference type="ARBA" id="ARBA00029996"/>
    </source>
</evidence>
<evidence type="ECO:0000313" key="11">
    <source>
        <dbReference type="EMBL" id="VAX09904.1"/>
    </source>
</evidence>
<dbReference type="EC" id="4.1.1.81" evidence="4"/>
<gene>
    <name evidence="11" type="ORF">MNBD_GAMMA25-1360</name>
</gene>
<dbReference type="UniPathway" id="UPA00148"/>
<dbReference type="NCBIfam" id="TIGR01140">
    <property type="entry name" value="L_thr_O3P_dcar"/>
    <property type="match status" value="1"/>
</dbReference>
<dbReference type="Gene3D" id="3.90.1150.10">
    <property type="entry name" value="Aspartate Aminotransferase, domain 1"/>
    <property type="match status" value="1"/>
</dbReference>
<evidence type="ECO:0000256" key="7">
    <source>
        <dbReference type="ARBA" id="ARBA00023239"/>
    </source>
</evidence>
<sequence length="345" mass="38086">MLEHGGKLRHAAQQYNIPLAQWMDLSTGLNPQAWPVCEIPASAWLRLPEEEDGLSEIAGQYYGAENCLAIAGSQAAIQTLPQLYAKQKNHYRVGLLAPAYAEHAHAWQQAGFNSVALSINNIETHLDQIDILLIVNPNNPTGHLFSPTQLLEWHQQLASRGGSLIVDEAFMDATPKNSLAAYSHHEKLIVLRSMGKFFGLAGARVGFVLAAKNTLNQLADILGPWPISGASRIIALAALQDVKWHQHSRRYLQQQGQQLHDLLSKQGLTPTGGTALFQWLQTPQAASIHQQFAKQGILTRLFSEPISLRFGLPANDTQWQRLELALLQLSDNDTGSATPIRFARQ</sequence>
<dbReference type="PANTHER" id="PTHR42885">
    <property type="entry name" value="HISTIDINOL-PHOSPHATE AMINOTRANSFERASE-RELATED"/>
    <property type="match status" value="1"/>
</dbReference>
<dbReference type="Pfam" id="PF00155">
    <property type="entry name" value="Aminotran_1_2"/>
    <property type="match status" value="1"/>
</dbReference>
<keyword evidence="7 11" id="KW-0456">Lyase</keyword>
<comment type="cofactor">
    <cofactor evidence="1">
        <name>pyridoxal 5'-phosphate</name>
        <dbReference type="ChEBI" id="CHEBI:597326"/>
    </cofactor>
</comment>
<name>A0A3B1BD98_9ZZZZ</name>
<dbReference type="InterPro" id="IPR005860">
    <property type="entry name" value="CobD"/>
</dbReference>
<evidence type="ECO:0000256" key="3">
    <source>
        <dbReference type="ARBA" id="ARBA00004953"/>
    </source>
</evidence>
<evidence type="ECO:0000256" key="9">
    <source>
        <dbReference type="ARBA" id="ARBA00048531"/>
    </source>
</evidence>
<evidence type="ECO:0000256" key="6">
    <source>
        <dbReference type="ARBA" id="ARBA00022898"/>
    </source>
</evidence>
<dbReference type="SUPFAM" id="SSF53383">
    <property type="entry name" value="PLP-dependent transferases"/>
    <property type="match status" value="1"/>
</dbReference>
<dbReference type="InterPro" id="IPR004839">
    <property type="entry name" value="Aminotransferase_I/II_large"/>
</dbReference>
<keyword evidence="5" id="KW-0169">Cobalamin biosynthesis</keyword>
<dbReference type="GO" id="GO:0048472">
    <property type="term" value="F:threonine-phosphate decarboxylase activity"/>
    <property type="evidence" value="ECO:0007669"/>
    <property type="project" value="UniProtKB-EC"/>
</dbReference>
<comment type="catalytic activity">
    <reaction evidence="9">
        <text>O-phospho-L-threonine + H(+) = (R)-1-aminopropan-2-yl phosphate + CO2</text>
        <dbReference type="Rhea" id="RHEA:11492"/>
        <dbReference type="ChEBI" id="CHEBI:15378"/>
        <dbReference type="ChEBI" id="CHEBI:16526"/>
        <dbReference type="ChEBI" id="CHEBI:58563"/>
        <dbReference type="ChEBI" id="CHEBI:58675"/>
        <dbReference type="EC" id="4.1.1.81"/>
    </reaction>
</comment>
<evidence type="ECO:0000256" key="2">
    <source>
        <dbReference type="ARBA" id="ARBA00003444"/>
    </source>
</evidence>
<feature type="domain" description="Aminotransferase class I/classII large" evidence="10">
    <location>
        <begin position="60"/>
        <end position="312"/>
    </location>
</feature>
<evidence type="ECO:0000256" key="5">
    <source>
        <dbReference type="ARBA" id="ARBA00022573"/>
    </source>
</evidence>
<organism evidence="11">
    <name type="scientific">hydrothermal vent metagenome</name>
    <dbReference type="NCBI Taxonomy" id="652676"/>
    <lineage>
        <taxon>unclassified sequences</taxon>
        <taxon>metagenomes</taxon>
        <taxon>ecological metagenomes</taxon>
    </lineage>
</organism>
<dbReference type="InterPro" id="IPR004838">
    <property type="entry name" value="NHTrfase_class1_PyrdxlP-BS"/>
</dbReference>
<dbReference type="InterPro" id="IPR015421">
    <property type="entry name" value="PyrdxlP-dep_Trfase_major"/>
</dbReference>
<dbReference type="AlphaFoldDB" id="A0A3B1BD98"/>
<keyword evidence="6" id="KW-0663">Pyridoxal phosphate</keyword>
<dbReference type="PANTHER" id="PTHR42885:SF1">
    <property type="entry name" value="THREONINE-PHOSPHATE DECARBOXYLASE"/>
    <property type="match status" value="1"/>
</dbReference>
<evidence type="ECO:0000256" key="4">
    <source>
        <dbReference type="ARBA" id="ARBA00012285"/>
    </source>
</evidence>
<proteinExistence type="predicted"/>
<protein>
    <recommendedName>
        <fullName evidence="4">threonine-phosphate decarboxylase</fullName>
        <ecNumber evidence="4">4.1.1.81</ecNumber>
    </recommendedName>
    <alternativeName>
        <fullName evidence="8">L-threonine-O-3-phosphate decarboxylase</fullName>
    </alternativeName>
</protein>
<dbReference type="GO" id="GO:0009236">
    <property type="term" value="P:cobalamin biosynthetic process"/>
    <property type="evidence" value="ECO:0007669"/>
    <property type="project" value="UniProtKB-UniPathway"/>
</dbReference>
<dbReference type="CDD" id="cd00609">
    <property type="entry name" value="AAT_like"/>
    <property type="match status" value="1"/>
</dbReference>